<name>A0A0F9TI99_9ZZZZ</name>
<gene>
    <name evidence="1" type="ORF">LCGC14_0344350</name>
</gene>
<accession>A0A0F9TI99</accession>
<organism evidence="1">
    <name type="scientific">marine sediment metagenome</name>
    <dbReference type="NCBI Taxonomy" id="412755"/>
    <lineage>
        <taxon>unclassified sequences</taxon>
        <taxon>metagenomes</taxon>
        <taxon>ecological metagenomes</taxon>
    </lineage>
</organism>
<dbReference type="AlphaFoldDB" id="A0A0F9TI99"/>
<comment type="caution">
    <text evidence="1">The sequence shown here is derived from an EMBL/GenBank/DDBJ whole genome shotgun (WGS) entry which is preliminary data.</text>
</comment>
<protein>
    <submittedName>
        <fullName evidence="1">Uncharacterized protein</fullName>
    </submittedName>
</protein>
<sequence>MKRSAQLEEFVDGFRRSVLGWDGNEEHCPICNKPIGTFRDPLSEREYQISHMCQACQDSIFGGGE</sequence>
<proteinExistence type="predicted"/>
<reference evidence="1" key="1">
    <citation type="journal article" date="2015" name="Nature">
        <title>Complex archaea that bridge the gap between prokaryotes and eukaryotes.</title>
        <authorList>
            <person name="Spang A."/>
            <person name="Saw J.H."/>
            <person name="Jorgensen S.L."/>
            <person name="Zaremba-Niedzwiedzka K."/>
            <person name="Martijn J."/>
            <person name="Lind A.E."/>
            <person name="van Eijk R."/>
            <person name="Schleper C."/>
            <person name="Guy L."/>
            <person name="Ettema T.J."/>
        </authorList>
    </citation>
    <scope>NUCLEOTIDE SEQUENCE</scope>
</reference>
<dbReference type="EMBL" id="LAZR01000254">
    <property type="protein sequence ID" value="KKN78959.1"/>
    <property type="molecule type" value="Genomic_DNA"/>
</dbReference>
<evidence type="ECO:0000313" key="1">
    <source>
        <dbReference type="EMBL" id="KKN78959.1"/>
    </source>
</evidence>